<protein>
    <submittedName>
        <fullName evidence="3">Putative enoyl-CoA hydratase echA8</fullName>
        <ecNumber evidence="3">4.2.1.17</ecNumber>
    </submittedName>
</protein>
<dbReference type="Pfam" id="PF00378">
    <property type="entry name" value="ECH_1"/>
    <property type="match status" value="1"/>
</dbReference>
<proteinExistence type="inferred from homology"/>
<dbReference type="KEGG" id="doe:DENOEST_2555"/>
<dbReference type="CDD" id="cd06558">
    <property type="entry name" value="crotonase-like"/>
    <property type="match status" value="1"/>
</dbReference>
<dbReference type="EC" id="4.2.1.17" evidence="3"/>
<keyword evidence="3" id="KW-0456">Lyase</keyword>
<comment type="similarity">
    <text evidence="1">Belongs to the enoyl-CoA hydratase/isomerase family.</text>
</comment>
<feature type="transmembrane region" description="Helical" evidence="2">
    <location>
        <begin position="99"/>
        <end position="117"/>
    </location>
</feature>
<keyword evidence="4" id="KW-1185">Reference proteome</keyword>
<dbReference type="RefSeq" id="WP_170228226.1">
    <property type="nucleotide sequence ID" value="NZ_LR778301.1"/>
</dbReference>
<dbReference type="InterPro" id="IPR001753">
    <property type="entry name" value="Enoyl-CoA_hydra/iso"/>
</dbReference>
<dbReference type="Gene3D" id="1.10.12.10">
    <property type="entry name" value="Lyase 2-enoyl-coa Hydratase, Chain A, domain 2"/>
    <property type="match status" value="1"/>
</dbReference>
<dbReference type="SUPFAM" id="SSF52096">
    <property type="entry name" value="ClpP/crotonase"/>
    <property type="match status" value="1"/>
</dbReference>
<keyword evidence="2" id="KW-0472">Membrane</keyword>
<reference evidence="3 4" key="1">
    <citation type="submission" date="2020-03" db="EMBL/GenBank/DDBJ databases">
        <authorList>
            <consortium name="Genoscope - CEA"/>
            <person name="William W."/>
        </authorList>
    </citation>
    <scope>NUCLEOTIDE SEQUENCE [LARGE SCALE GENOMIC DNA]</scope>
    <source>
        <strain evidence="4">DSM 16959</strain>
    </source>
</reference>
<evidence type="ECO:0000256" key="2">
    <source>
        <dbReference type="SAM" id="Phobius"/>
    </source>
</evidence>
<dbReference type="Gene3D" id="3.90.226.10">
    <property type="entry name" value="2-enoyl-CoA Hydratase, Chain A, domain 1"/>
    <property type="match status" value="1"/>
</dbReference>
<dbReference type="EMBL" id="LR778301">
    <property type="protein sequence ID" value="CAB1369720.1"/>
    <property type="molecule type" value="Genomic_DNA"/>
</dbReference>
<keyword evidence="2" id="KW-0812">Transmembrane</keyword>
<evidence type="ECO:0000313" key="3">
    <source>
        <dbReference type="EMBL" id="CAB1369720.1"/>
    </source>
</evidence>
<evidence type="ECO:0000313" key="4">
    <source>
        <dbReference type="Proteomes" id="UP000515733"/>
    </source>
</evidence>
<evidence type="ECO:0000256" key="1">
    <source>
        <dbReference type="ARBA" id="ARBA00005254"/>
    </source>
</evidence>
<organism evidence="3 4">
    <name type="scientific">Denitratisoma oestradiolicum</name>
    <dbReference type="NCBI Taxonomy" id="311182"/>
    <lineage>
        <taxon>Bacteria</taxon>
        <taxon>Pseudomonadati</taxon>
        <taxon>Pseudomonadota</taxon>
        <taxon>Betaproteobacteria</taxon>
        <taxon>Nitrosomonadales</taxon>
        <taxon>Sterolibacteriaceae</taxon>
        <taxon>Denitratisoma</taxon>
    </lineage>
</organism>
<keyword evidence="2" id="KW-1133">Transmembrane helix</keyword>
<gene>
    <name evidence="3" type="primary">echA8</name>
    <name evidence="3" type="ORF">DENOEST_2555</name>
</gene>
<dbReference type="GO" id="GO:0004300">
    <property type="term" value="F:enoyl-CoA hydratase activity"/>
    <property type="evidence" value="ECO:0007669"/>
    <property type="project" value="UniProtKB-EC"/>
</dbReference>
<accession>A0A6S6XUL6</accession>
<name>A0A6S6XUL6_9PROT</name>
<dbReference type="Proteomes" id="UP000515733">
    <property type="component" value="Chromosome"/>
</dbReference>
<dbReference type="AlphaFoldDB" id="A0A6S6XUL6"/>
<dbReference type="InterPro" id="IPR014748">
    <property type="entry name" value="Enoyl-CoA_hydra_C"/>
</dbReference>
<dbReference type="InterPro" id="IPR029045">
    <property type="entry name" value="ClpP/crotonase-like_dom_sf"/>
</dbReference>
<dbReference type="PANTHER" id="PTHR43802:SF1">
    <property type="entry name" value="IP11341P-RELATED"/>
    <property type="match status" value="1"/>
</dbReference>
<dbReference type="PANTHER" id="PTHR43802">
    <property type="entry name" value="ENOYL-COA HYDRATASE"/>
    <property type="match status" value="1"/>
</dbReference>
<sequence length="259" mass="28873">MAYEQIITEQRGRVGIIRLNRPERLNALTMQLIKELYDALESFNRNPGIGAIILTGEGRAFCAGLDMQDWEAPESQEGHEPASYQSQLRWMRIMRESKPVVVAVNGLAVGGGVTMILSSDIRIASDRAQFQECHVPMGLAPDMGSSRLWVQIVGLSHTMRLILTARRFDAKEAERIGLVTEVVPHDQLMDTAIALAQEIAGHPSSSVLAAKQLIWDNMCEVDGDKVLYSEAELEQRLMAGPDFQEASRAFIEKRPPRFN</sequence>